<name>A0ABW5CJB4_9HYPH</name>
<dbReference type="SUPFAM" id="SSF52172">
    <property type="entry name" value="CheY-like"/>
    <property type="match status" value="1"/>
</dbReference>
<proteinExistence type="predicted"/>
<dbReference type="Proteomes" id="UP001597371">
    <property type="component" value="Unassembled WGS sequence"/>
</dbReference>
<evidence type="ECO:0000313" key="4">
    <source>
        <dbReference type="Proteomes" id="UP001597371"/>
    </source>
</evidence>
<dbReference type="RefSeq" id="WP_342451396.1">
    <property type="nucleotide sequence ID" value="NZ_CP072611.1"/>
</dbReference>
<dbReference type="Gene3D" id="3.40.50.2300">
    <property type="match status" value="1"/>
</dbReference>
<evidence type="ECO:0000313" key="3">
    <source>
        <dbReference type="EMBL" id="MFD2237389.1"/>
    </source>
</evidence>
<feature type="domain" description="Response regulatory" evidence="2">
    <location>
        <begin position="16"/>
        <end position="127"/>
    </location>
</feature>
<evidence type="ECO:0000259" key="2">
    <source>
        <dbReference type="PROSITE" id="PS50110"/>
    </source>
</evidence>
<dbReference type="SMART" id="SM00448">
    <property type="entry name" value="REC"/>
    <property type="match status" value="1"/>
</dbReference>
<organism evidence="3 4">
    <name type="scientific">Aureimonas populi</name>
    <dbReference type="NCBI Taxonomy" id="1701758"/>
    <lineage>
        <taxon>Bacteria</taxon>
        <taxon>Pseudomonadati</taxon>
        <taxon>Pseudomonadota</taxon>
        <taxon>Alphaproteobacteria</taxon>
        <taxon>Hyphomicrobiales</taxon>
        <taxon>Aurantimonadaceae</taxon>
        <taxon>Aureimonas</taxon>
    </lineage>
</organism>
<keyword evidence="4" id="KW-1185">Reference proteome</keyword>
<accession>A0ABW5CJB4</accession>
<sequence length="132" mass="14326">MQALMQAEATALNGVRVFIVEDESLVAMQLEDMLLDMGCAIAGMAMRVSKAQEMLGGELSFDVAILDVNIGGEKVYPVAELLKGRNVGIVFATGYGRSGVPEEWQFCSVLQKPYTEAQVEAVLREALQARRA</sequence>
<dbReference type="InterPro" id="IPR001789">
    <property type="entry name" value="Sig_transdc_resp-reg_receiver"/>
</dbReference>
<keyword evidence="1" id="KW-0597">Phosphoprotein</keyword>
<reference evidence="4" key="1">
    <citation type="journal article" date="2019" name="Int. J. Syst. Evol. Microbiol.">
        <title>The Global Catalogue of Microorganisms (GCM) 10K type strain sequencing project: providing services to taxonomists for standard genome sequencing and annotation.</title>
        <authorList>
            <consortium name="The Broad Institute Genomics Platform"/>
            <consortium name="The Broad Institute Genome Sequencing Center for Infectious Disease"/>
            <person name="Wu L."/>
            <person name="Ma J."/>
        </authorList>
    </citation>
    <scope>NUCLEOTIDE SEQUENCE [LARGE SCALE GENOMIC DNA]</scope>
    <source>
        <strain evidence="4">ZS-35-S2</strain>
    </source>
</reference>
<evidence type="ECO:0000256" key="1">
    <source>
        <dbReference type="PROSITE-ProRule" id="PRU00169"/>
    </source>
</evidence>
<dbReference type="EMBL" id="JBHUIJ010000008">
    <property type="protein sequence ID" value="MFD2237389.1"/>
    <property type="molecule type" value="Genomic_DNA"/>
</dbReference>
<dbReference type="PROSITE" id="PS50110">
    <property type="entry name" value="RESPONSE_REGULATORY"/>
    <property type="match status" value="1"/>
</dbReference>
<feature type="modified residue" description="4-aspartylphosphate" evidence="1">
    <location>
        <position position="67"/>
    </location>
</feature>
<comment type="caution">
    <text evidence="3">The sequence shown here is derived from an EMBL/GenBank/DDBJ whole genome shotgun (WGS) entry which is preliminary data.</text>
</comment>
<protein>
    <submittedName>
        <fullName evidence="3">Response regulator</fullName>
    </submittedName>
</protein>
<gene>
    <name evidence="3" type="ORF">ACFSKQ_07910</name>
</gene>
<dbReference type="InterPro" id="IPR011006">
    <property type="entry name" value="CheY-like_superfamily"/>
</dbReference>